<dbReference type="GO" id="GO:0044205">
    <property type="term" value="P:'de novo' UMP biosynthetic process"/>
    <property type="evidence" value="ECO:0007669"/>
    <property type="project" value="UniProtKB-UniPathway"/>
</dbReference>
<accession>A0A0S3QU98</accession>
<gene>
    <name evidence="8" type="ORF">TST_1104</name>
</gene>
<dbReference type="Pfam" id="PF01180">
    <property type="entry name" value="DHO_dh"/>
    <property type="match status" value="1"/>
</dbReference>
<dbReference type="PANTHER" id="PTHR48109:SF1">
    <property type="entry name" value="DIHYDROOROTATE DEHYDROGENASE (FUMARATE)"/>
    <property type="match status" value="1"/>
</dbReference>
<dbReference type="GO" id="GO:0005737">
    <property type="term" value="C:cytoplasm"/>
    <property type="evidence" value="ECO:0007669"/>
    <property type="project" value="InterPro"/>
</dbReference>
<organism evidence="8 9">
    <name type="scientific">Thermosulfidibacter takaii (strain DSM 17441 / JCM 13301 / NBRC 103674 / ABI70S6)</name>
    <dbReference type="NCBI Taxonomy" id="1298851"/>
    <lineage>
        <taxon>Bacteria</taxon>
        <taxon>Pseudomonadati</taxon>
        <taxon>Thermosulfidibacterota</taxon>
        <taxon>Thermosulfidibacteria</taxon>
        <taxon>Thermosulfidibacterales</taxon>
        <taxon>Thermosulfidibacteraceae</taxon>
    </lineage>
</organism>
<dbReference type="SUPFAM" id="SSF51395">
    <property type="entry name" value="FMN-linked oxidoreductases"/>
    <property type="match status" value="1"/>
</dbReference>
<dbReference type="InterPro" id="IPR012135">
    <property type="entry name" value="Dihydroorotate_DH_1_2"/>
</dbReference>
<dbReference type="PIRSF" id="PIRSF000164">
    <property type="entry name" value="DHO_oxidase"/>
    <property type="match status" value="1"/>
</dbReference>
<evidence type="ECO:0000313" key="9">
    <source>
        <dbReference type="Proteomes" id="UP000063234"/>
    </source>
</evidence>
<dbReference type="InterPro" id="IPR013785">
    <property type="entry name" value="Aldolase_TIM"/>
</dbReference>
<dbReference type="EMBL" id="AP013035">
    <property type="protein sequence ID" value="BAT71898.1"/>
    <property type="molecule type" value="Genomic_DNA"/>
</dbReference>
<evidence type="ECO:0000256" key="5">
    <source>
        <dbReference type="ARBA" id="ARBA00022975"/>
    </source>
</evidence>
<dbReference type="Gene3D" id="3.20.20.70">
    <property type="entry name" value="Aldolase class I"/>
    <property type="match status" value="1"/>
</dbReference>
<evidence type="ECO:0000256" key="1">
    <source>
        <dbReference type="ARBA" id="ARBA00001917"/>
    </source>
</evidence>
<evidence type="ECO:0000313" key="8">
    <source>
        <dbReference type="EMBL" id="BAT71898.1"/>
    </source>
</evidence>
<dbReference type="InterPro" id="IPR005720">
    <property type="entry name" value="Dihydroorotate_DH_cat"/>
</dbReference>
<keyword evidence="9" id="KW-1185">Reference proteome</keyword>
<dbReference type="GO" id="GO:0004152">
    <property type="term" value="F:dihydroorotate dehydrogenase activity"/>
    <property type="evidence" value="ECO:0007669"/>
    <property type="project" value="InterPro"/>
</dbReference>
<dbReference type="UniPathway" id="UPA00070"/>
<keyword evidence="4" id="KW-0288">FMN</keyword>
<comment type="pathway">
    <text evidence="2">Pyrimidine metabolism; UMP biosynthesis via de novo pathway.</text>
</comment>
<evidence type="ECO:0000256" key="4">
    <source>
        <dbReference type="ARBA" id="ARBA00022643"/>
    </source>
</evidence>
<keyword evidence="6" id="KW-0560">Oxidoreductase</keyword>
<keyword evidence="5" id="KW-0665">Pyrimidine biosynthesis</keyword>
<dbReference type="Proteomes" id="UP000063234">
    <property type="component" value="Chromosome"/>
</dbReference>
<proteinExistence type="predicted"/>
<dbReference type="AlphaFoldDB" id="A0A0S3QU98"/>
<dbReference type="OrthoDB" id="9794954at2"/>
<feature type="domain" description="Dihydroorotate dehydrogenase catalytic" evidence="7">
    <location>
        <begin position="124"/>
        <end position="343"/>
    </location>
</feature>
<dbReference type="KEGG" id="ttk:TST_1104"/>
<sequence length="352" mass="39355">MGIKELSAYDIDRDYYYNFENGPRIKEFPNQDLKDEPTKIFDKEVEFPLGIPAGLLLNGNWVEAYNKLGYPIVVYKTVRTKEYPCQPHPNCLFVKTDLIDPLNPPDILVAPKDYEPECAEKVTITNSFGMPSLPPEKWQEDIDSLRHKLKGGSLLIGSGVGTFTGTSWELKRDFARVAAMLKEAGVDAVELNFSCPNVKDGEGSIYTDPDFSSEILKEVKKEIKDTPLVVKIGLLLGKELEEFVKKCSPYLETIAGINSFQVRVIREDGSPALGKGREKSGVCGYGIRKCAIEFTRQLVQLREQLNGDFLIFSCGGVTDRESYFELKKAGADAVLTCTGAMFKPFLSYEIRS</sequence>
<keyword evidence="3" id="KW-0285">Flavoprotein</keyword>
<name>A0A0S3QU98_THET7</name>
<dbReference type="STRING" id="1298851.TST_1104"/>
<evidence type="ECO:0000259" key="7">
    <source>
        <dbReference type="Pfam" id="PF01180"/>
    </source>
</evidence>
<comment type="cofactor">
    <cofactor evidence="1">
        <name>FMN</name>
        <dbReference type="ChEBI" id="CHEBI:58210"/>
    </cofactor>
</comment>
<dbReference type="RefSeq" id="WP_068549890.1">
    <property type="nucleotide sequence ID" value="NZ_AP013035.1"/>
</dbReference>
<reference evidence="9" key="1">
    <citation type="journal article" date="2018" name="Science">
        <title>A primordial and reversible TCA cycle in a facultatively chemolithoautotrophic thermophile.</title>
        <authorList>
            <person name="Nunoura T."/>
            <person name="Chikaraishi Y."/>
            <person name="Izaki R."/>
            <person name="Suwa T."/>
            <person name="Sato T."/>
            <person name="Harada T."/>
            <person name="Mori K."/>
            <person name="Kato Y."/>
            <person name="Miyazaki M."/>
            <person name="Shimamura S."/>
            <person name="Yanagawa K."/>
            <person name="Shuto A."/>
            <person name="Ohkouchi N."/>
            <person name="Fujita N."/>
            <person name="Takaki Y."/>
            <person name="Atomi H."/>
            <person name="Takai K."/>
        </authorList>
    </citation>
    <scope>NUCLEOTIDE SEQUENCE [LARGE SCALE GENOMIC DNA]</scope>
    <source>
        <strain evidence="9">DSM 17441 / JCM 13301 / NBRC 103674 / ABI70S6</strain>
    </source>
</reference>
<protein>
    <submittedName>
        <fullName evidence="8">Dihydroorotate oxidase</fullName>
    </submittedName>
</protein>
<dbReference type="InterPro" id="IPR050074">
    <property type="entry name" value="DHO_dehydrogenase"/>
</dbReference>
<dbReference type="PANTHER" id="PTHR48109">
    <property type="entry name" value="DIHYDROOROTATE DEHYDROGENASE (QUINONE), MITOCHONDRIAL-RELATED"/>
    <property type="match status" value="1"/>
</dbReference>
<evidence type="ECO:0000256" key="3">
    <source>
        <dbReference type="ARBA" id="ARBA00022630"/>
    </source>
</evidence>
<evidence type="ECO:0000256" key="6">
    <source>
        <dbReference type="ARBA" id="ARBA00023002"/>
    </source>
</evidence>
<evidence type="ECO:0000256" key="2">
    <source>
        <dbReference type="ARBA" id="ARBA00004725"/>
    </source>
</evidence>
<dbReference type="GO" id="GO:0006207">
    <property type="term" value="P:'de novo' pyrimidine nucleobase biosynthetic process"/>
    <property type="evidence" value="ECO:0007669"/>
    <property type="project" value="TreeGrafter"/>
</dbReference>